<proteinExistence type="predicted"/>
<accession>A0A3M6V668</accession>
<comment type="caution">
    <text evidence="1">The sequence shown here is derived from an EMBL/GenBank/DDBJ whole genome shotgun (WGS) entry which is preliminary data.</text>
</comment>
<reference evidence="1 2" key="1">
    <citation type="journal article" date="2018" name="Sci. Rep.">
        <title>Comparative analysis of the Pocillopora damicornis genome highlights role of immune system in coral evolution.</title>
        <authorList>
            <person name="Cunning R."/>
            <person name="Bay R.A."/>
            <person name="Gillette P."/>
            <person name="Baker A.C."/>
            <person name="Traylor-Knowles N."/>
        </authorList>
    </citation>
    <scope>NUCLEOTIDE SEQUENCE [LARGE SCALE GENOMIC DNA]</scope>
    <source>
        <strain evidence="1">RSMAS</strain>
        <tissue evidence="1">Whole animal</tissue>
    </source>
</reference>
<dbReference type="Proteomes" id="UP000275408">
    <property type="component" value="Unassembled WGS sequence"/>
</dbReference>
<evidence type="ECO:0000313" key="2">
    <source>
        <dbReference type="Proteomes" id="UP000275408"/>
    </source>
</evidence>
<dbReference type="EMBL" id="RCHS01000021">
    <property type="protein sequence ID" value="RMX61395.1"/>
    <property type="molecule type" value="Genomic_DNA"/>
</dbReference>
<dbReference type="AlphaFoldDB" id="A0A3M6V668"/>
<organism evidence="1 2">
    <name type="scientific">Pocillopora damicornis</name>
    <name type="common">Cauliflower coral</name>
    <name type="synonym">Millepora damicornis</name>
    <dbReference type="NCBI Taxonomy" id="46731"/>
    <lineage>
        <taxon>Eukaryota</taxon>
        <taxon>Metazoa</taxon>
        <taxon>Cnidaria</taxon>
        <taxon>Anthozoa</taxon>
        <taxon>Hexacorallia</taxon>
        <taxon>Scleractinia</taxon>
        <taxon>Astrocoeniina</taxon>
        <taxon>Pocilloporidae</taxon>
        <taxon>Pocillopora</taxon>
    </lineage>
</organism>
<evidence type="ECO:0000313" key="1">
    <source>
        <dbReference type="EMBL" id="RMX61395.1"/>
    </source>
</evidence>
<sequence>MKILKTLFFPNDKGKRCSFLTTNEAFMYSFLTHGRFVSLRNFISVSNNPMKTLTTQKSIVWSELKYV</sequence>
<name>A0A3M6V668_POCDA</name>
<gene>
    <name evidence="1" type="ORF">pdam_00018292</name>
</gene>
<protein>
    <submittedName>
        <fullName evidence="1">Uncharacterized protein</fullName>
    </submittedName>
</protein>
<keyword evidence="2" id="KW-1185">Reference proteome</keyword>